<feature type="compositionally biased region" description="Polar residues" evidence="5">
    <location>
        <begin position="34"/>
        <end position="61"/>
    </location>
</feature>
<dbReference type="CDD" id="cd14687">
    <property type="entry name" value="bZIP_ATF2"/>
    <property type="match status" value="1"/>
</dbReference>
<feature type="compositionally biased region" description="Polar residues" evidence="5">
    <location>
        <begin position="76"/>
        <end position="96"/>
    </location>
</feature>
<name>A0A1E3P731_WICAA</name>
<evidence type="ECO:0000256" key="5">
    <source>
        <dbReference type="SAM" id="MobiDB-lite"/>
    </source>
</evidence>
<dbReference type="GeneID" id="30202789"/>
<dbReference type="Pfam" id="PF00170">
    <property type="entry name" value="bZIP_1"/>
    <property type="match status" value="1"/>
</dbReference>
<feature type="compositionally biased region" description="Polar residues" evidence="5">
    <location>
        <begin position="1"/>
        <end position="26"/>
    </location>
</feature>
<feature type="compositionally biased region" description="Polar residues" evidence="5">
    <location>
        <begin position="243"/>
        <end position="269"/>
    </location>
</feature>
<sequence>MATTLQDSGENHQLPQFSTGASSKTSFDLEPNPFEQSFATGKENPNGTSKAPNIPASSPQILTPGGRKLPPLVLSPNVQSSWSSNNFGRTGLTPNESGLRTGLTPGGPGLHALNGIALPGLNTPGSLGFSGLTPGLSSLLGAAGVDQHSNHLGIPGQSNPQQAQTQNQQTQPHPSISHQDVGLIPPQPQQAQIQTQPAAAQQQQQLNQNVAHSGQNSRNHSLHQSPVQQFQTQPQAGVPQQPSAIHQSNTQPIIPQPASQSTISKTSADASPKVVEPPKRGRKKGSTNKATKVKNNDDGPKRKKAKTDKTSKANGAAAPAPAPANVEDSDPQSDSAKVKDEEGDDNLNDNLTEDEKRKQFLERNRVAASKCRQRKKQLMVKMETDLNFYLNEYNNLTASVDQLKDVSTNLRAFLFNNVNVGQNAQILKSVEGILQIINQTNYMSRLRGNAPSDIIPTVQPINPSLVQPNAQQHPQFAQQLQQPQLMQAQADMISNSLPNTVPNTVPNSVPTSNNNSSTNLQAMGGNIPQRMATSGNSSSAPPAVLPNGNGAGLMLNNDWGTATN</sequence>
<dbReference type="PROSITE" id="PS50217">
    <property type="entry name" value="BZIP"/>
    <property type="match status" value="1"/>
</dbReference>
<dbReference type="InterPro" id="IPR020956">
    <property type="entry name" value="TF_Aft1_OSM"/>
</dbReference>
<dbReference type="STRING" id="683960.A0A1E3P731"/>
<dbReference type="EMBL" id="KV454209">
    <property type="protein sequence ID" value="ODQ61241.1"/>
    <property type="molecule type" value="Genomic_DNA"/>
</dbReference>
<dbReference type="Gene3D" id="1.20.5.170">
    <property type="match status" value="1"/>
</dbReference>
<dbReference type="OrthoDB" id="295274at2759"/>
<keyword evidence="2" id="KW-0805">Transcription regulation</keyword>
<accession>A0A1E3P731</accession>
<dbReference type="SUPFAM" id="SSF57959">
    <property type="entry name" value="Leucine zipper domain"/>
    <property type="match status" value="1"/>
</dbReference>
<feature type="domain" description="BZIP" evidence="6">
    <location>
        <begin position="354"/>
        <end position="414"/>
    </location>
</feature>
<feature type="compositionally biased region" description="Low complexity" evidence="5">
    <location>
        <begin position="189"/>
        <end position="205"/>
    </location>
</feature>
<evidence type="ECO:0000256" key="1">
    <source>
        <dbReference type="ARBA" id="ARBA00004123"/>
    </source>
</evidence>
<feature type="region of interest" description="Disordered" evidence="5">
    <location>
        <begin position="1"/>
        <end position="106"/>
    </location>
</feature>
<dbReference type="InterPro" id="IPR046347">
    <property type="entry name" value="bZIP_sf"/>
</dbReference>
<comment type="subcellular location">
    <subcellularLocation>
        <location evidence="1">Nucleus</location>
    </subcellularLocation>
</comment>
<keyword evidence="3" id="KW-0804">Transcription</keyword>
<evidence type="ECO:0000313" key="7">
    <source>
        <dbReference type="EMBL" id="ODQ61241.1"/>
    </source>
</evidence>
<evidence type="ECO:0000256" key="4">
    <source>
        <dbReference type="ARBA" id="ARBA00023242"/>
    </source>
</evidence>
<feature type="compositionally biased region" description="Low complexity" evidence="5">
    <location>
        <begin position="224"/>
        <end position="242"/>
    </location>
</feature>
<dbReference type="GO" id="GO:0003700">
    <property type="term" value="F:DNA-binding transcription factor activity"/>
    <property type="evidence" value="ECO:0007669"/>
    <property type="project" value="InterPro"/>
</dbReference>
<dbReference type="InterPro" id="IPR004827">
    <property type="entry name" value="bZIP"/>
</dbReference>
<protein>
    <recommendedName>
        <fullName evidence="6">BZIP domain-containing protein</fullName>
    </recommendedName>
</protein>
<dbReference type="InterPro" id="IPR051027">
    <property type="entry name" value="bZIP_transcription_factors"/>
</dbReference>
<dbReference type="Pfam" id="PF11785">
    <property type="entry name" value="Aft1_OSA"/>
    <property type="match status" value="1"/>
</dbReference>
<evidence type="ECO:0000256" key="2">
    <source>
        <dbReference type="ARBA" id="ARBA00023015"/>
    </source>
</evidence>
<dbReference type="GO" id="GO:0005634">
    <property type="term" value="C:nucleus"/>
    <property type="evidence" value="ECO:0007669"/>
    <property type="project" value="UniProtKB-SubCell"/>
</dbReference>
<feature type="region of interest" description="Disordered" evidence="5">
    <location>
        <begin position="147"/>
        <end position="358"/>
    </location>
</feature>
<dbReference type="RefSeq" id="XP_019040448.1">
    <property type="nucleotide sequence ID" value="XM_019185543.1"/>
</dbReference>
<dbReference type="PANTHER" id="PTHR19304">
    <property type="entry name" value="CYCLIC-AMP RESPONSE ELEMENT BINDING PROTEIN"/>
    <property type="match status" value="1"/>
</dbReference>
<gene>
    <name evidence="7" type="ORF">WICANDRAFT_83431</name>
</gene>
<dbReference type="SMART" id="SM00338">
    <property type="entry name" value="BRLZ"/>
    <property type="match status" value="1"/>
</dbReference>
<organism evidence="7 8">
    <name type="scientific">Wickerhamomyces anomalus (strain ATCC 58044 / CBS 1984 / NCYC 433 / NRRL Y-366-8)</name>
    <name type="common">Yeast</name>
    <name type="synonym">Hansenula anomala</name>
    <dbReference type="NCBI Taxonomy" id="683960"/>
    <lineage>
        <taxon>Eukaryota</taxon>
        <taxon>Fungi</taxon>
        <taxon>Dikarya</taxon>
        <taxon>Ascomycota</taxon>
        <taxon>Saccharomycotina</taxon>
        <taxon>Saccharomycetes</taxon>
        <taxon>Phaffomycetales</taxon>
        <taxon>Wickerhamomycetaceae</taxon>
        <taxon>Wickerhamomyces</taxon>
    </lineage>
</organism>
<evidence type="ECO:0000313" key="8">
    <source>
        <dbReference type="Proteomes" id="UP000094112"/>
    </source>
</evidence>
<keyword evidence="8" id="KW-1185">Reference proteome</keyword>
<feature type="compositionally biased region" description="Low complexity" evidence="5">
    <location>
        <begin position="157"/>
        <end position="172"/>
    </location>
</feature>
<feature type="compositionally biased region" description="Polar residues" evidence="5">
    <location>
        <begin position="206"/>
        <end position="223"/>
    </location>
</feature>
<dbReference type="Proteomes" id="UP000094112">
    <property type="component" value="Unassembled WGS sequence"/>
</dbReference>
<evidence type="ECO:0000259" key="6">
    <source>
        <dbReference type="PROSITE" id="PS50217"/>
    </source>
</evidence>
<keyword evidence="4" id="KW-0539">Nucleus</keyword>
<evidence type="ECO:0000256" key="3">
    <source>
        <dbReference type="ARBA" id="ARBA00023163"/>
    </source>
</evidence>
<proteinExistence type="predicted"/>
<reference evidence="7 8" key="1">
    <citation type="journal article" date="2016" name="Proc. Natl. Acad. Sci. U.S.A.">
        <title>Comparative genomics of biotechnologically important yeasts.</title>
        <authorList>
            <person name="Riley R."/>
            <person name="Haridas S."/>
            <person name="Wolfe K.H."/>
            <person name="Lopes M.R."/>
            <person name="Hittinger C.T."/>
            <person name="Goeker M."/>
            <person name="Salamov A.A."/>
            <person name="Wisecaver J.H."/>
            <person name="Long T.M."/>
            <person name="Calvey C.H."/>
            <person name="Aerts A.L."/>
            <person name="Barry K.W."/>
            <person name="Choi C."/>
            <person name="Clum A."/>
            <person name="Coughlan A.Y."/>
            <person name="Deshpande S."/>
            <person name="Douglass A.P."/>
            <person name="Hanson S.J."/>
            <person name="Klenk H.-P."/>
            <person name="LaButti K.M."/>
            <person name="Lapidus A."/>
            <person name="Lindquist E.A."/>
            <person name="Lipzen A.M."/>
            <person name="Meier-Kolthoff J.P."/>
            <person name="Ohm R.A."/>
            <person name="Otillar R.P."/>
            <person name="Pangilinan J.L."/>
            <person name="Peng Y."/>
            <person name="Rokas A."/>
            <person name="Rosa C.A."/>
            <person name="Scheuner C."/>
            <person name="Sibirny A.A."/>
            <person name="Slot J.C."/>
            <person name="Stielow J.B."/>
            <person name="Sun H."/>
            <person name="Kurtzman C.P."/>
            <person name="Blackwell M."/>
            <person name="Grigoriev I.V."/>
            <person name="Jeffries T.W."/>
        </authorList>
    </citation>
    <scope>NUCLEOTIDE SEQUENCE [LARGE SCALE GENOMIC DNA]</scope>
    <source>
        <strain evidence="8">ATCC 58044 / CBS 1984 / NCYC 433 / NRRL Y-366-8</strain>
    </source>
</reference>
<dbReference type="AlphaFoldDB" id="A0A1E3P731"/>
<feature type="region of interest" description="Disordered" evidence="5">
    <location>
        <begin position="532"/>
        <end position="551"/>
    </location>
</feature>